<evidence type="ECO:0000313" key="3">
    <source>
        <dbReference type="Proteomes" id="UP000625711"/>
    </source>
</evidence>
<reference evidence="2" key="1">
    <citation type="submission" date="2020-08" db="EMBL/GenBank/DDBJ databases">
        <title>Genome sequencing and assembly of the red palm weevil Rhynchophorus ferrugineus.</title>
        <authorList>
            <person name="Dias G.B."/>
            <person name="Bergman C.M."/>
            <person name="Manee M."/>
        </authorList>
    </citation>
    <scope>NUCLEOTIDE SEQUENCE</scope>
    <source>
        <strain evidence="2">AA-2017</strain>
        <tissue evidence="2">Whole larva</tissue>
    </source>
</reference>
<organism evidence="2 3">
    <name type="scientific">Rhynchophorus ferrugineus</name>
    <name type="common">Red palm weevil</name>
    <name type="synonym">Curculio ferrugineus</name>
    <dbReference type="NCBI Taxonomy" id="354439"/>
    <lineage>
        <taxon>Eukaryota</taxon>
        <taxon>Metazoa</taxon>
        <taxon>Ecdysozoa</taxon>
        <taxon>Arthropoda</taxon>
        <taxon>Hexapoda</taxon>
        <taxon>Insecta</taxon>
        <taxon>Pterygota</taxon>
        <taxon>Neoptera</taxon>
        <taxon>Endopterygota</taxon>
        <taxon>Coleoptera</taxon>
        <taxon>Polyphaga</taxon>
        <taxon>Cucujiformia</taxon>
        <taxon>Curculionidae</taxon>
        <taxon>Dryophthorinae</taxon>
        <taxon>Rhynchophorus</taxon>
    </lineage>
</organism>
<dbReference type="AlphaFoldDB" id="A0A834I8P0"/>
<comment type="caution">
    <text evidence="2">The sequence shown here is derived from an EMBL/GenBank/DDBJ whole genome shotgun (WGS) entry which is preliminary data.</text>
</comment>
<gene>
    <name evidence="2" type="ORF">GWI33_011043</name>
</gene>
<sequence>MECVLSRLNIISSKGVANNSSILVEKKLLFKKISVKRRLKECEVTSDRGFENIPHIQEENEVLIEPILKKRCKKKLSACSVEKPSHKEKQISYSESDSLSSSNQQFAPARKPRTRRNAVSRLDMEELVDIINSLSLNTEMDGESD</sequence>
<feature type="compositionally biased region" description="Low complexity" evidence="1">
    <location>
        <begin position="92"/>
        <end position="102"/>
    </location>
</feature>
<dbReference type="Proteomes" id="UP000625711">
    <property type="component" value="Unassembled WGS sequence"/>
</dbReference>
<evidence type="ECO:0000313" key="2">
    <source>
        <dbReference type="EMBL" id="KAF7275979.1"/>
    </source>
</evidence>
<keyword evidence="3" id="KW-1185">Reference proteome</keyword>
<feature type="region of interest" description="Disordered" evidence="1">
    <location>
        <begin position="85"/>
        <end position="120"/>
    </location>
</feature>
<dbReference type="EMBL" id="JAACXV010008583">
    <property type="protein sequence ID" value="KAF7275979.1"/>
    <property type="molecule type" value="Genomic_DNA"/>
</dbReference>
<proteinExistence type="predicted"/>
<evidence type="ECO:0000256" key="1">
    <source>
        <dbReference type="SAM" id="MobiDB-lite"/>
    </source>
</evidence>
<protein>
    <submittedName>
        <fullName evidence="2">Uncharacterized protein</fullName>
    </submittedName>
</protein>
<accession>A0A834I8P0</accession>
<name>A0A834I8P0_RHYFE</name>